<dbReference type="EMBL" id="CP061800">
    <property type="protein sequence ID" value="QTA86186.1"/>
    <property type="molecule type" value="Genomic_DNA"/>
</dbReference>
<dbReference type="AlphaFoldDB" id="A0A975GLT5"/>
<accession>A0A975GLT5</accession>
<dbReference type="KEGG" id="dmm:dnm_022070"/>
<protein>
    <submittedName>
        <fullName evidence="1">Uncharacterized protein</fullName>
    </submittedName>
</protein>
<evidence type="ECO:0000313" key="1">
    <source>
        <dbReference type="EMBL" id="QTA86186.1"/>
    </source>
</evidence>
<keyword evidence="2" id="KW-1185">Reference proteome</keyword>
<proteinExistence type="predicted"/>
<dbReference type="Proteomes" id="UP000663722">
    <property type="component" value="Chromosome"/>
</dbReference>
<gene>
    <name evidence="1" type="ORF">dnm_022070</name>
</gene>
<reference evidence="1" key="1">
    <citation type="journal article" date="2021" name="Microb. Physiol.">
        <title>Proteogenomic Insights into the Physiology of Marine, Sulfate-Reducing, Filamentous Desulfonema limicola and Desulfonema magnum.</title>
        <authorList>
            <person name="Schnaars V."/>
            <person name="Wohlbrand L."/>
            <person name="Scheve S."/>
            <person name="Hinrichs C."/>
            <person name="Reinhardt R."/>
            <person name="Rabus R."/>
        </authorList>
    </citation>
    <scope>NUCLEOTIDE SEQUENCE</scope>
    <source>
        <strain evidence="1">4be13</strain>
    </source>
</reference>
<evidence type="ECO:0000313" key="2">
    <source>
        <dbReference type="Proteomes" id="UP000663722"/>
    </source>
</evidence>
<sequence>MKFRMSRTQAKREDFDRLHREAVTALLVNPIEFYRTTRKAEVIEKMFQYLMEYKR</sequence>
<name>A0A975GLT5_9BACT</name>
<organism evidence="1 2">
    <name type="scientific">Desulfonema magnum</name>
    <dbReference type="NCBI Taxonomy" id="45655"/>
    <lineage>
        <taxon>Bacteria</taxon>
        <taxon>Pseudomonadati</taxon>
        <taxon>Thermodesulfobacteriota</taxon>
        <taxon>Desulfobacteria</taxon>
        <taxon>Desulfobacterales</taxon>
        <taxon>Desulfococcaceae</taxon>
        <taxon>Desulfonema</taxon>
    </lineage>
</organism>